<feature type="compositionally biased region" description="Polar residues" evidence="3">
    <location>
        <begin position="182"/>
        <end position="198"/>
    </location>
</feature>
<sequence>MTSPINGIVSNGKYDDKTAKSTSMYTTKTTTDAGASKSVADQDTFMKLLVAQLKYQDPSNPADSTQFLAQTAQFTQVEKLGQIADMLQAQQLIGASALVGQTVTYQDGDGNTHSGVVTKTKLNGDSEPTLVVGNMDVQLSKVTEVQQAAGATPAATTSPAPVAATPAAATPTPAAGAKPAEQTATENTASDSSTTKEI</sequence>
<feature type="compositionally biased region" description="Low complexity" evidence="3">
    <location>
        <begin position="20"/>
        <end position="31"/>
    </location>
</feature>
<dbReference type="AlphaFoldDB" id="A0A919ST93"/>
<evidence type="ECO:0000256" key="1">
    <source>
        <dbReference type="ARBA" id="ARBA00010577"/>
    </source>
</evidence>
<accession>A0A919ST93</accession>
<feature type="region of interest" description="Disordered" evidence="3">
    <location>
        <begin position="1"/>
        <end position="33"/>
    </location>
</feature>
<dbReference type="InterPro" id="IPR005648">
    <property type="entry name" value="FlgD"/>
</dbReference>
<proteinExistence type="inferred from homology"/>
<protein>
    <recommendedName>
        <fullName evidence="6">Flagellar hook capping protein</fullName>
    </recommendedName>
</protein>
<keyword evidence="2" id="KW-1005">Bacterial flagellum biogenesis</keyword>
<evidence type="ECO:0000313" key="4">
    <source>
        <dbReference type="EMBL" id="GIM78112.1"/>
    </source>
</evidence>
<evidence type="ECO:0000256" key="3">
    <source>
        <dbReference type="SAM" id="MobiDB-lite"/>
    </source>
</evidence>
<dbReference type="RefSeq" id="WP_213000457.1">
    <property type="nucleotide sequence ID" value="NZ_BAAATW010000001.1"/>
</dbReference>
<organism evidence="4 5">
    <name type="scientific">Winogradskya consettensis</name>
    <dbReference type="NCBI Taxonomy" id="113560"/>
    <lineage>
        <taxon>Bacteria</taxon>
        <taxon>Bacillati</taxon>
        <taxon>Actinomycetota</taxon>
        <taxon>Actinomycetes</taxon>
        <taxon>Micromonosporales</taxon>
        <taxon>Micromonosporaceae</taxon>
        <taxon>Winogradskya</taxon>
    </lineage>
</organism>
<dbReference type="EMBL" id="BOQP01000034">
    <property type="protein sequence ID" value="GIM78112.1"/>
    <property type="molecule type" value="Genomic_DNA"/>
</dbReference>
<dbReference type="Pfam" id="PF03963">
    <property type="entry name" value="FlgD"/>
    <property type="match status" value="1"/>
</dbReference>
<comment type="similarity">
    <text evidence="1">Belongs to the FlgD family.</text>
</comment>
<reference evidence="4" key="1">
    <citation type="submission" date="2021-03" db="EMBL/GenBank/DDBJ databases">
        <title>Whole genome shotgun sequence of Actinoplanes consettensis NBRC 14913.</title>
        <authorList>
            <person name="Komaki H."/>
            <person name="Tamura T."/>
        </authorList>
    </citation>
    <scope>NUCLEOTIDE SEQUENCE</scope>
    <source>
        <strain evidence="4">NBRC 14913</strain>
    </source>
</reference>
<evidence type="ECO:0008006" key="6">
    <source>
        <dbReference type="Google" id="ProtNLM"/>
    </source>
</evidence>
<feature type="compositionally biased region" description="Low complexity" evidence="3">
    <location>
        <begin position="150"/>
        <end position="180"/>
    </location>
</feature>
<gene>
    <name evidence="4" type="ORF">Aco04nite_58760</name>
</gene>
<comment type="caution">
    <text evidence="4">The sequence shown here is derived from an EMBL/GenBank/DDBJ whole genome shotgun (WGS) entry which is preliminary data.</text>
</comment>
<name>A0A919ST93_9ACTN</name>
<keyword evidence="5" id="KW-1185">Reference proteome</keyword>
<evidence type="ECO:0000256" key="2">
    <source>
        <dbReference type="ARBA" id="ARBA00022795"/>
    </source>
</evidence>
<evidence type="ECO:0000313" key="5">
    <source>
        <dbReference type="Proteomes" id="UP000680865"/>
    </source>
</evidence>
<dbReference type="GO" id="GO:0044781">
    <property type="term" value="P:bacterial-type flagellum organization"/>
    <property type="evidence" value="ECO:0007669"/>
    <property type="project" value="UniProtKB-KW"/>
</dbReference>
<dbReference type="Proteomes" id="UP000680865">
    <property type="component" value="Unassembled WGS sequence"/>
</dbReference>
<feature type="region of interest" description="Disordered" evidence="3">
    <location>
        <begin position="150"/>
        <end position="198"/>
    </location>
</feature>